<keyword evidence="1" id="KW-1133">Transmembrane helix</keyword>
<accession>A0A8A4TRZ8</accession>
<sequence>MKKSTIVIEEIRDLFFQLWQDALAWLAANPTAGSIILLLFAAVTVFLTLKAVALKNRWSGYFGRRRGLRAERGALKLLRRAGYTVIDPDPRISYELWIDGARRRFDITPDLLVARDGKDYIVEIKRKERLGGINNAIVRRQVLEYAVATGGPCLLVDMTSRTITEVALPGHIRERIAEDAAHAFE</sequence>
<proteinExistence type="predicted"/>
<feature type="transmembrane region" description="Helical" evidence="1">
    <location>
        <begin position="22"/>
        <end position="49"/>
    </location>
</feature>
<keyword evidence="3" id="KW-1185">Reference proteome</keyword>
<dbReference type="RefSeq" id="WP_237382838.1">
    <property type="nucleotide sequence ID" value="NZ_CP071793.1"/>
</dbReference>
<name>A0A8A4TRZ8_SULCO</name>
<reference evidence="2" key="1">
    <citation type="submission" date="2021-03" db="EMBL/GenBank/DDBJ databases">
        <title>Acanthopleuribacteraceae sp. M133.</title>
        <authorList>
            <person name="Wang G."/>
        </authorList>
    </citation>
    <scope>NUCLEOTIDE SEQUENCE</scope>
    <source>
        <strain evidence="2">M133</strain>
    </source>
</reference>
<organism evidence="2 3">
    <name type="scientific">Sulfidibacter corallicola</name>
    <dbReference type="NCBI Taxonomy" id="2818388"/>
    <lineage>
        <taxon>Bacteria</taxon>
        <taxon>Pseudomonadati</taxon>
        <taxon>Acidobacteriota</taxon>
        <taxon>Holophagae</taxon>
        <taxon>Acanthopleuribacterales</taxon>
        <taxon>Acanthopleuribacteraceae</taxon>
        <taxon>Sulfidibacter</taxon>
    </lineage>
</organism>
<dbReference type="Proteomes" id="UP000663929">
    <property type="component" value="Chromosome"/>
</dbReference>
<evidence type="ECO:0000256" key="1">
    <source>
        <dbReference type="SAM" id="Phobius"/>
    </source>
</evidence>
<keyword evidence="1" id="KW-0812">Transmembrane</keyword>
<protein>
    <submittedName>
        <fullName evidence="2">Uncharacterized protein</fullName>
    </submittedName>
</protein>
<evidence type="ECO:0000313" key="2">
    <source>
        <dbReference type="EMBL" id="QTD52736.1"/>
    </source>
</evidence>
<evidence type="ECO:0000313" key="3">
    <source>
        <dbReference type="Proteomes" id="UP000663929"/>
    </source>
</evidence>
<keyword evidence="1" id="KW-0472">Membrane</keyword>
<dbReference type="AlphaFoldDB" id="A0A8A4TRZ8"/>
<dbReference type="EMBL" id="CP071793">
    <property type="protein sequence ID" value="QTD52736.1"/>
    <property type="molecule type" value="Genomic_DNA"/>
</dbReference>
<gene>
    <name evidence="2" type="ORF">J3U87_09690</name>
</gene>
<dbReference type="KEGG" id="scor:J3U87_09690"/>